<dbReference type="PANTHER" id="PTHR43578">
    <property type="entry name" value="NADH-QUINONE OXIDOREDUCTASE SUBUNIT F"/>
    <property type="match status" value="1"/>
</dbReference>
<sequence length="121" mass="13198">MKSLEELRALRDKMKSQTDNRTVAGSDETVIKVGMATCGIAAGARPVLTALLDEAEKRQLHNVSISQTGCIGLCRLEPIVEVFKGGQKFTYVLMTPDKAKRVIADHVVNGNPVKEYLIGEN</sequence>
<keyword evidence="2" id="KW-0408">Iron</keyword>
<organism evidence="4 5">
    <name type="scientific">Candidatus Borkfalkia avistercoris</name>
    <dbReference type="NCBI Taxonomy" id="2838504"/>
    <lineage>
        <taxon>Bacteria</taxon>
        <taxon>Bacillati</taxon>
        <taxon>Bacillota</taxon>
        <taxon>Clostridia</taxon>
        <taxon>Christensenellales</taxon>
        <taxon>Christensenellaceae</taxon>
        <taxon>Candidatus Borkfalkia</taxon>
    </lineage>
</organism>
<accession>A0A9D2CYV7</accession>
<dbReference type="SUPFAM" id="SSF52833">
    <property type="entry name" value="Thioredoxin-like"/>
    <property type="match status" value="1"/>
</dbReference>
<reference evidence="4" key="2">
    <citation type="submission" date="2021-04" db="EMBL/GenBank/DDBJ databases">
        <authorList>
            <person name="Gilroy R."/>
        </authorList>
    </citation>
    <scope>NUCLEOTIDE SEQUENCE</scope>
    <source>
        <strain evidence="4">CHK187-5294</strain>
    </source>
</reference>
<dbReference type="EMBL" id="DXCL01000024">
    <property type="protein sequence ID" value="HIZ03400.1"/>
    <property type="molecule type" value="Genomic_DNA"/>
</dbReference>
<protein>
    <submittedName>
        <fullName evidence="4">(2Fe-2S) ferredoxin domain-containing protein</fullName>
    </submittedName>
</protein>
<dbReference type="GO" id="GO:0051536">
    <property type="term" value="F:iron-sulfur cluster binding"/>
    <property type="evidence" value="ECO:0007669"/>
    <property type="project" value="UniProtKB-KW"/>
</dbReference>
<dbReference type="Proteomes" id="UP000824132">
    <property type="component" value="Unassembled WGS sequence"/>
</dbReference>
<keyword evidence="3" id="KW-0411">Iron-sulfur</keyword>
<proteinExistence type="predicted"/>
<dbReference type="GO" id="GO:0046872">
    <property type="term" value="F:metal ion binding"/>
    <property type="evidence" value="ECO:0007669"/>
    <property type="project" value="UniProtKB-KW"/>
</dbReference>
<evidence type="ECO:0000256" key="2">
    <source>
        <dbReference type="ARBA" id="ARBA00023004"/>
    </source>
</evidence>
<evidence type="ECO:0000313" key="4">
    <source>
        <dbReference type="EMBL" id="HIZ03400.1"/>
    </source>
</evidence>
<evidence type="ECO:0000256" key="3">
    <source>
        <dbReference type="ARBA" id="ARBA00023014"/>
    </source>
</evidence>
<dbReference type="CDD" id="cd02980">
    <property type="entry name" value="TRX_Fd_family"/>
    <property type="match status" value="1"/>
</dbReference>
<dbReference type="PANTHER" id="PTHR43578:SF3">
    <property type="entry name" value="NADH-QUINONE OXIDOREDUCTASE SUBUNIT F"/>
    <property type="match status" value="1"/>
</dbReference>
<evidence type="ECO:0000313" key="5">
    <source>
        <dbReference type="Proteomes" id="UP000824132"/>
    </source>
</evidence>
<gene>
    <name evidence="4" type="ORF">H9727_03855</name>
</gene>
<keyword evidence="1" id="KW-0479">Metal-binding</keyword>
<evidence type="ECO:0000256" key="1">
    <source>
        <dbReference type="ARBA" id="ARBA00022723"/>
    </source>
</evidence>
<comment type="caution">
    <text evidence="4">The sequence shown here is derived from an EMBL/GenBank/DDBJ whole genome shotgun (WGS) entry which is preliminary data.</text>
</comment>
<name>A0A9D2CYV7_9FIRM</name>
<dbReference type="InterPro" id="IPR036249">
    <property type="entry name" value="Thioredoxin-like_sf"/>
</dbReference>
<dbReference type="AlphaFoldDB" id="A0A9D2CYV7"/>
<reference evidence="4" key="1">
    <citation type="journal article" date="2021" name="PeerJ">
        <title>Extensive microbial diversity within the chicken gut microbiome revealed by metagenomics and culture.</title>
        <authorList>
            <person name="Gilroy R."/>
            <person name="Ravi A."/>
            <person name="Getino M."/>
            <person name="Pursley I."/>
            <person name="Horton D.L."/>
            <person name="Alikhan N.F."/>
            <person name="Baker D."/>
            <person name="Gharbi K."/>
            <person name="Hall N."/>
            <person name="Watson M."/>
            <person name="Adriaenssens E.M."/>
            <person name="Foster-Nyarko E."/>
            <person name="Jarju S."/>
            <person name="Secka A."/>
            <person name="Antonio M."/>
            <person name="Oren A."/>
            <person name="Chaudhuri R.R."/>
            <person name="La Ragione R."/>
            <person name="Hildebrand F."/>
            <person name="Pallen M.J."/>
        </authorList>
    </citation>
    <scope>NUCLEOTIDE SEQUENCE</scope>
    <source>
        <strain evidence="4">CHK187-5294</strain>
    </source>
</reference>
<dbReference type="Gene3D" id="3.40.30.10">
    <property type="entry name" value="Glutaredoxin"/>
    <property type="match status" value="1"/>
</dbReference>